<keyword evidence="2" id="KW-0472">Membrane</keyword>
<dbReference type="GeneID" id="70188496"/>
<accession>A0A9P8Y893</accession>
<feature type="region of interest" description="Disordered" evidence="1">
    <location>
        <begin position="113"/>
        <end position="172"/>
    </location>
</feature>
<dbReference type="AlphaFoldDB" id="A0A9P8Y893"/>
<protein>
    <submittedName>
        <fullName evidence="3">Uncharacterized protein</fullName>
    </submittedName>
</protein>
<keyword evidence="2" id="KW-0812">Transmembrane</keyword>
<dbReference type="EMBL" id="JAGTJQ010000006">
    <property type="protein sequence ID" value="KAH7029902.1"/>
    <property type="molecule type" value="Genomic_DNA"/>
</dbReference>
<feature type="compositionally biased region" description="Pro residues" evidence="1">
    <location>
        <begin position="143"/>
        <end position="154"/>
    </location>
</feature>
<evidence type="ECO:0000256" key="2">
    <source>
        <dbReference type="SAM" id="Phobius"/>
    </source>
</evidence>
<reference evidence="3" key="1">
    <citation type="journal article" date="2021" name="Nat. Commun.">
        <title>Genetic determinants of endophytism in the Arabidopsis root mycobiome.</title>
        <authorList>
            <person name="Mesny F."/>
            <person name="Miyauchi S."/>
            <person name="Thiergart T."/>
            <person name="Pickel B."/>
            <person name="Atanasova L."/>
            <person name="Karlsson M."/>
            <person name="Huettel B."/>
            <person name="Barry K.W."/>
            <person name="Haridas S."/>
            <person name="Chen C."/>
            <person name="Bauer D."/>
            <person name="Andreopoulos W."/>
            <person name="Pangilinan J."/>
            <person name="LaButti K."/>
            <person name="Riley R."/>
            <person name="Lipzen A."/>
            <person name="Clum A."/>
            <person name="Drula E."/>
            <person name="Henrissat B."/>
            <person name="Kohler A."/>
            <person name="Grigoriev I.V."/>
            <person name="Martin F.M."/>
            <person name="Hacquard S."/>
        </authorList>
    </citation>
    <scope>NUCLEOTIDE SEQUENCE</scope>
    <source>
        <strain evidence="3">MPI-CAGE-CH-0230</strain>
    </source>
</reference>
<gene>
    <name evidence="3" type="ORF">B0I36DRAFT_364372</name>
</gene>
<comment type="caution">
    <text evidence="3">The sequence shown here is derived from an EMBL/GenBank/DDBJ whole genome shotgun (WGS) entry which is preliminary data.</text>
</comment>
<organism evidence="3 4">
    <name type="scientific">Microdochium trichocladiopsis</name>
    <dbReference type="NCBI Taxonomy" id="1682393"/>
    <lineage>
        <taxon>Eukaryota</taxon>
        <taxon>Fungi</taxon>
        <taxon>Dikarya</taxon>
        <taxon>Ascomycota</taxon>
        <taxon>Pezizomycotina</taxon>
        <taxon>Sordariomycetes</taxon>
        <taxon>Xylariomycetidae</taxon>
        <taxon>Xylariales</taxon>
        <taxon>Microdochiaceae</taxon>
        <taxon>Microdochium</taxon>
    </lineage>
</organism>
<evidence type="ECO:0000256" key="1">
    <source>
        <dbReference type="SAM" id="MobiDB-lite"/>
    </source>
</evidence>
<name>A0A9P8Y893_9PEZI</name>
<evidence type="ECO:0000313" key="4">
    <source>
        <dbReference type="Proteomes" id="UP000756346"/>
    </source>
</evidence>
<dbReference type="RefSeq" id="XP_046012190.1">
    <property type="nucleotide sequence ID" value="XM_046158950.1"/>
</dbReference>
<proteinExistence type="predicted"/>
<keyword evidence="2" id="KW-1133">Transmembrane helix</keyword>
<sequence>MVELGRLSLTSYGELILSVGCVAAGFGAVCVILFCVSAGIHETALHRHRAAGGRCDAQSSAVAPAYQPGGYPVPNQAMATNLQWNQPGQFATTMQMAPLAYQQMPANMYVQQQQMPASMPMEQQARQWPQRPQEVHSPIAGTPAPPRSPPPPPLAHAVPDYQQGPPQDALQE</sequence>
<keyword evidence="4" id="KW-1185">Reference proteome</keyword>
<evidence type="ECO:0000313" key="3">
    <source>
        <dbReference type="EMBL" id="KAH7029902.1"/>
    </source>
</evidence>
<dbReference type="Proteomes" id="UP000756346">
    <property type="component" value="Unassembled WGS sequence"/>
</dbReference>
<feature type="transmembrane region" description="Helical" evidence="2">
    <location>
        <begin position="15"/>
        <end position="40"/>
    </location>
</feature>